<evidence type="ECO:0000313" key="1">
    <source>
        <dbReference type="EMBL" id="WAJ29216.1"/>
    </source>
</evidence>
<reference evidence="1" key="1">
    <citation type="submission" date="2022-11" db="EMBL/GenBank/DDBJ databases">
        <title>beta-Carotene-producing bacterium, Jeongeuplla avenae sp. nov., alleviates the salt stress of Arabidopsis seedlings.</title>
        <authorList>
            <person name="Jiang L."/>
            <person name="Lee J."/>
        </authorList>
    </citation>
    <scope>NUCLEOTIDE SEQUENCE</scope>
    <source>
        <strain evidence="1">DY_R2A_6</strain>
    </source>
</reference>
<organism evidence="1 2">
    <name type="scientific">Antarcticirhabdus aurantiaca</name>
    <dbReference type="NCBI Taxonomy" id="2606717"/>
    <lineage>
        <taxon>Bacteria</taxon>
        <taxon>Pseudomonadati</taxon>
        <taxon>Pseudomonadota</taxon>
        <taxon>Alphaproteobacteria</taxon>
        <taxon>Hyphomicrobiales</taxon>
        <taxon>Aurantimonadaceae</taxon>
        <taxon>Antarcticirhabdus</taxon>
    </lineage>
</organism>
<gene>
    <name evidence="1" type="ORF">OXU80_02975</name>
</gene>
<keyword evidence="1" id="KW-0328">Glycosyltransferase</keyword>
<name>A0ACD4NR92_9HYPH</name>
<proteinExistence type="predicted"/>
<sequence length="374" mass="38347">MTAKNRLRLLMSADAVGGVWQYAVELAGALEPLGIDATLAVLGPSPSEDLRRFAAETAPRAAILDTGLPLDWLSENEAPVLAAARALAGLATDTGADLVQLNSPALAAAAACPVPVVAVAHGCVASWWDACGDGPLPESFRWHAGLVRRGLLAANAVVAPSAAYAADLARVYALPEPPRAVHNGRGGAPTPAGFGTPAPQAFSAGRLWDRAKDTATLDAVAARLSAPLRAAGPVEAPHGERVEPRHVALLGRLDAAAMARALAARPVFVSTARFEPFGLAVLEAAAHGCPLVLADIPVFRELWDGVARFAPPGDADAFAAATNALLADEAARDRLGREAAARAARYAPAATAKVMAALYRGLLPAADTQLKVAS</sequence>
<dbReference type="EC" id="2.4.-.-" evidence="1"/>
<keyword evidence="2" id="KW-1185">Reference proteome</keyword>
<keyword evidence="1" id="KW-0808">Transferase</keyword>
<dbReference type="Proteomes" id="UP001163223">
    <property type="component" value="Chromosome"/>
</dbReference>
<protein>
    <submittedName>
        <fullName evidence="1">Glycosyltransferase</fullName>
        <ecNumber evidence="1">2.4.-.-</ecNumber>
    </submittedName>
</protein>
<evidence type="ECO:0000313" key="2">
    <source>
        <dbReference type="Proteomes" id="UP001163223"/>
    </source>
</evidence>
<accession>A0ACD4NR92</accession>
<dbReference type="EMBL" id="CP113520">
    <property type="protein sequence ID" value="WAJ29216.1"/>
    <property type="molecule type" value="Genomic_DNA"/>
</dbReference>